<dbReference type="KEGG" id="trg:TRUGW13939_05184"/>
<comment type="subcellular location">
    <subcellularLocation>
        <location evidence="3">Secreted</location>
        <location evidence="3">Extracellular space</location>
    </subcellularLocation>
</comment>
<keyword evidence="8 12" id="KW-0378">Hydrolase</keyword>
<dbReference type="GO" id="GO:0046872">
    <property type="term" value="F:metal ion binding"/>
    <property type="evidence" value="ECO:0007669"/>
    <property type="project" value="UniProtKB-UniRule"/>
</dbReference>
<evidence type="ECO:0000256" key="8">
    <source>
        <dbReference type="ARBA" id="ARBA00022801"/>
    </source>
</evidence>
<dbReference type="SUPFAM" id="SSF52743">
    <property type="entry name" value="Subtilisin-like"/>
    <property type="match status" value="1"/>
</dbReference>
<dbReference type="GeneID" id="55992682"/>
<evidence type="ECO:0000256" key="11">
    <source>
        <dbReference type="ARBA" id="ARBA00023145"/>
    </source>
</evidence>
<dbReference type="SMART" id="SM00944">
    <property type="entry name" value="Pro-kuma_activ"/>
    <property type="match status" value="1"/>
</dbReference>
<keyword evidence="5 12" id="KW-0645">Protease</keyword>
<keyword evidence="16" id="KW-1185">Reference proteome</keyword>
<dbReference type="RefSeq" id="XP_035344241.1">
    <property type="nucleotide sequence ID" value="XM_035488348.1"/>
</dbReference>
<dbReference type="InterPro" id="IPR030400">
    <property type="entry name" value="Sedolisin_dom"/>
</dbReference>
<evidence type="ECO:0000256" key="6">
    <source>
        <dbReference type="ARBA" id="ARBA00022723"/>
    </source>
</evidence>
<evidence type="ECO:0000256" key="12">
    <source>
        <dbReference type="PROSITE-ProRule" id="PRU01032"/>
    </source>
</evidence>
<feature type="binding site" evidence="12">
    <location>
        <position position="523"/>
    </location>
    <ligand>
        <name>Ca(2+)</name>
        <dbReference type="ChEBI" id="CHEBI:29108"/>
    </ligand>
</feature>
<dbReference type="GO" id="GO:0005576">
    <property type="term" value="C:extracellular region"/>
    <property type="evidence" value="ECO:0007669"/>
    <property type="project" value="UniProtKB-SubCell"/>
</dbReference>
<keyword evidence="10 12" id="KW-0106">Calcium</keyword>
<dbReference type="InterPro" id="IPR000209">
    <property type="entry name" value="Peptidase_S8/S53_dom"/>
</dbReference>
<feature type="active site" description="Charge relay system" evidence="12">
    <location>
        <position position="294"/>
    </location>
</feature>
<dbReference type="InterPro" id="IPR015366">
    <property type="entry name" value="S53_propep"/>
</dbReference>
<dbReference type="Pfam" id="PF00082">
    <property type="entry name" value="Peptidase_S8"/>
    <property type="match status" value="1"/>
</dbReference>
<comment type="catalytic activity">
    <reaction evidence="1">
        <text>Release of an N-terminal tripeptide from a polypeptide.</text>
        <dbReference type="EC" id="3.4.14.10"/>
    </reaction>
</comment>
<protein>
    <recommendedName>
        <fullName evidence="4">tripeptidyl-peptidase II</fullName>
        <ecNumber evidence="4">3.4.14.10</ecNumber>
    </recommendedName>
</protein>
<dbReference type="PROSITE" id="PS51695">
    <property type="entry name" value="SEDOLISIN"/>
    <property type="match status" value="1"/>
</dbReference>
<gene>
    <name evidence="15" type="ORF">TRUGW13939_05184</name>
</gene>
<feature type="chain" id="PRO_5028822846" description="tripeptidyl-peptidase II" evidence="13">
    <location>
        <begin position="25"/>
        <end position="561"/>
    </location>
</feature>
<dbReference type="EC" id="3.4.14.10" evidence="4"/>
<dbReference type="Gene3D" id="3.40.50.200">
    <property type="entry name" value="Peptidase S8/S53 domain"/>
    <property type="match status" value="1"/>
</dbReference>
<comment type="cofactor">
    <cofactor evidence="12">
        <name>Ca(2+)</name>
        <dbReference type="ChEBI" id="CHEBI:29108"/>
    </cofactor>
    <text evidence="12">Binds 1 Ca(2+) ion per subunit.</text>
</comment>
<dbReference type="PANTHER" id="PTHR14218:SF10">
    <property type="entry name" value="PEPTIDASE S53 DOMAIN-CONTAINING PROTEIN"/>
    <property type="match status" value="1"/>
</dbReference>
<feature type="active site" description="Charge relay system" evidence="12">
    <location>
        <position position="484"/>
    </location>
</feature>
<dbReference type="SUPFAM" id="SSF54897">
    <property type="entry name" value="Protease propeptides/inhibitors"/>
    <property type="match status" value="1"/>
</dbReference>
<dbReference type="OrthoDB" id="409122at2759"/>
<evidence type="ECO:0000256" key="7">
    <source>
        <dbReference type="ARBA" id="ARBA00022729"/>
    </source>
</evidence>
<keyword evidence="11" id="KW-0865">Zymogen</keyword>
<dbReference type="GO" id="GO:0008240">
    <property type="term" value="F:tripeptidyl-peptidase activity"/>
    <property type="evidence" value="ECO:0007669"/>
    <property type="project" value="UniProtKB-EC"/>
</dbReference>
<evidence type="ECO:0000256" key="9">
    <source>
        <dbReference type="ARBA" id="ARBA00022825"/>
    </source>
</evidence>
<dbReference type="InterPro" id="IPR036852">
    <property type="entry name" value="Peptidase_S8/S53_dom_sf"/>
</dbReference>
<evidence type="ECO:0000259" key="14">
    <source>
        <dbReference type="PROSITE" id="PS51695"/>
    </source>
</evidence>
<feature type="signal peptide" evidence="13">
    <location>
        <begin position="1"/>
        <end position="24"/>
    </location>
</feature>
<feature type="binding site" evidence="12">
    <location>
        <position position="542"/>
    </location>
    <ligand>
        <name>Ca(2+)</name>
        <dbReference type="ChEBI" id="CHEBI:29108"/>
    </ligand>
</feature>
<feature type="active site" description="Charge relay system" evidence="12">
    <location>
        <position position="290"/>
    </location>
</feature>
<evidence type="ECO:0000256" key="1">
    <source>
        <dbReference type="ARBA" id="ARBA00001910"/>
    </source>
</evidence>
<keyword evidence="9 12" id="KW-0720">Serine protease</keyword>
<feature type="binding site" evidence="12">
    <location>
        <position position="524"/>
    </location>
    <ligand>
        <name>Ca(2+)</name>
        <dbReference type="ChEBI" id="CHEBI:29108"/>
    </ligand>
</feature>
<dbReference type="PANTHER" id="PTHR14218">
    <property type="entry name" value="PROTEASE S8 TRIPEPTIDYL PEPTIDASE I CLN2"/>
    <property type="match status" value="1"/>
</dbReference>
<dbReference type="EMBL" id="CP055900">
    <property type="protein sequence ID" value="QKX58063.1"/>
    <property type="molecule type" value="Genomic_DNA"/>
</dbReference>
<name>A0A7H8QZ95_TALRU</name>
<evidence type="ECO:0000256" key="13">
    <source>
        <dbReference type="SAM" id="SignalP"/>
    </source>
</evidence>
<comment type="function">
    <text evidence="2">Secreted tripeptidyl-peptidase which degrades proteins at acidic pHs and is involved in virulence.</text>
</comment>
<evidence type="ECO:0000256" key="5">
    <source>
        <dbReference type="ARBA" id="ARBA00022670"/>
    </source>
</evidence>
<reference evidence="16" key="1">
    <citation type="submission" date="2020-06" db="EMBL/GenBank/DDBJ databases">
        <title>A chromosome-scale genome assembly of Talaromyces rugulosus W13939.</title>
        <authorList>
            <person name="Wang B."/>
            <person name="Guo L."/>
            <person name="Ye K."/>
            <person name="Wang L."/>
        </authorList>
    </citation>
    <scope>NUCLEOTIDE SEQUENCE [LARGE SCALE GENOMIC DNA]</scope>
    <source>
        <strain evidence="16">W13939</strain>
    </source>
</reference>
<evidence type="ECO:0000313" key="16">
    <source>
        <dbReference type="Proteomes" id="UP000509510"/>
    </source>
</evidence>
<dbReference type="CDD" id="cd04056">
    <property type="entry name" value="Peptidases_S53"/>
    <property type="match status" value="1"/>
</dbReference>
<dbReference type="Pfam" id="PF09286">
    <property type="entry name" value="Pro-kuma_activ"/>
    <property type="match status" value="1"/>
</dbReference>
<evidence type="ECO:0000256" key="10">
    <source>
        <dbReference type="ARBA" id="ARBA00022837"/>
    </source>
</evidence>
<evidence type="ECO:0000256" key="2">
    <source>
        <dbReference type="ARBA" id="ARBA00002451"/>
    </source>
</evidence>
<proteinExistence type="predicted"/>
<sequence>MVKSLFVPLALSLFAAFNLPYAAAAPAAASYAQKEGFESIPAGWEQVSAASPSQVLNLHLYMTPADASALEELILNIATPGHLLYGQFLSPEKLKEHAAPSSAASDAVISWLTEHNLASDAIQNDGSSLTVQLPVAQAEKMLQTQFHNYKSTATGEVRTLTLAYSLPQSIVDFVETIQPTTDFTELPVDTRIQTMTHELNASAVNSVGDASGCGEYITPACLQSLYGLPTANANTPQGGIAVPGFLNEYASHSDLDQFLQELRPNFSPRPSFNVEYLAGGKNDESNPGVEASLDVQYTAGLANGIQTNFISVGDASATGFNLVLHKLLRQQTPPSVMSLSYGFDEGALSANLANNMCNLFGQLGARGVSILVASGDGGVAGSRPRTCSSFVPTFPASCPYVTSVGATSGTKPEVGADLSAGGFSNVFQRPAYQGLAVTEYINRLGSQYNAKFNTSGRAYPDVSAQGKSVYIVVKGKGLLVDGTSASAPIFASTIALLNAQRSPLPPLGFLNPLLYLQSYALNDVASGSNPGCNTNGFPAGAGWDPVTGLGTPNYGLLRTLL</sequence>
<keyword evidence="6 12" id="KW-0479">Metal-binding</keyword>
<feature type="domain" description="Peptidase S53" evidence="14">
    <location>
        <begin position="216"/>
        <end position="561"/>
    </location>
</feature>
<accession>A0A7H8QZ95</accession>
<keyword evidence="7 13" id="KW-0732">Signal</keyword>
<feature type="binding site" evidence="12">
    <location>
        <position position="544"/>
    </location>
    <ligand>
        <name>Ca(2+)</name>
        <dbReference type="ChEBI" id="CHEBI:29108"/>
    </ligand>
</feature>
<evidence type="ECO:0000256" key="3">
    <source>
        <dbReference type="ARBA" id="ARBA00004239"/>
    </source>
</evidence>
<dbReference type="Proteomes" id="UP000509510">
    <property type="component" value="Chromosome III"/>
</dbReference>
<dbReference type="GO" id="GO:0006508">
    <property type="term" value="P:proteolysis"/>
    <property type="evidence" value="ECO:0007669"/>
    <property type="project" value="UniProtKB-KW"/>
</dbReference>
<dbReference type="GO" id="GO:0004252">
    <property type="term" value="F:serine-type endopeptidase activity"/>
    <property type="evidence" value="ECO:0007669"/>
    <property type="project" value="UniProtKB-UniRule"/>
</dbReference>
<dbReference type="CDD" id="cd11377">
    <property type="entry name" value="Pro-peptidase_S53"/>
    <property type="match status" value="1"/>
</dbReference>
<dbReference type="AlphaFoldDB" id="A0A7H8QZ95"/>
<organism evidence="15 16">
    <name type="scientific">Talaromyces rugulosus</name>
    <name type="common">Penicillium rugulosum</name>
    <dbReference type="NCBI Taxonomy" id="121627"/>
    <lineage>
        <taxon>Eukaryota</taxon>
        <taxon>Fungi</taxon>
        <taxon>Dikarya</taxon>
        <taxon>Ascomycota</taxon>
        <taxon>Pezizomycotina</taxon>
        <taxon>Eurotiomycetes</taxon>
        <taxon>Eurotiomycetidae</taxon>
        <taxon>Eurotiales</taxon>
        <taxon>Trichocomaceae</taxon>
        <taxon>Talaromyces</taxon>
        <taxon>Talaromyces sect. Islandici</taxon>
    </lineage>
</organism>
<evidence type="ECO:0000313" key="15">
    <source>
        <dbReference type="EMBL" id="QKX58063.1"/>
    </source>
</evidence>
<dbReference type="InterPro" id="IPR050819">
    <property type="entry name" value="Tripeptidyl-peptidase_I"/>
</dbReference>
<evidence type="ECO:0000256" key="4">
    <source>
        <dbReference type="ARBA" id="ARBA00012462"/>
    </source>
</evidence>